<comment type="cofactor">
    <cofactor evidence="1">
        <name>FAD</name>
        <dbReference type="ChEBI" id="CHEBI:57692"/>
    </cofactor>
</comment>
<dbReference type="InterPro" id="IPR050416">
    <property type="entry name" value="FAD-linked_Oxidoreductase"/>
</dbReference>
<dbReference type="SUPFAM" id="SSF56176">
    <property type="entry name" value="FAD-binding/transporter-associated domain-like"/>
    <property type="match status" value="1"/>
</dbReference>
<dbReference type="Pfam" id="PF01565">
    <property type="entry name" value="FAD_binding_4"/>
    <property type="match status" value="1"/>
</dbReference>
<comment type="caution">
    <text evidence="7">The sequence shown here is derived from an EMBL/GenBank/DDBJ whole genome shotgun (WGS) entry which is preliminary data.</text>
</comment>
<dbReference type="InterPro" id="IPR016167">
    <property type="entry name" value="FAD-bd_PCMH_sub1"/>
</dbReference>
<evidence type="ECO:0000259" key="6">
    <source>
        <dbReference type="PROSITE" id="PS51387"/>
    </source>
</evidence>
<keyword evidence="8" id="KW-1185">Reference proteome</keyword>
<dbReference type="Gene3D" id="3.30.465.10">
    <property type="match status" value="1"/>
</dbReference>
<dbReference type="Gene3D" id="3.30.43.10">
    <property type="entry name" value="Uridine Diphospho-n-acetylenolpyruvylglucosamine Reductase, domain 2"/>
    <property type="match status" value="1"/>
</dbReference>
<name>A0ABV9YTS5_9PSEU</name>
<dbReference type="InterPro" id="IPR016169">
    <property type="entry name" value="FAD-bd_PCMH_sub2"/>
</dbReference>
<reference evidence="8" key="1">
    <citation type="journal article" date="2019" name="Int. J. Syst. Evol. Microbiol.">
        <title>The Global Catalogue of Microorganisms (GCM) 10K type strain sequencing project: providing services to taxonomists for standard genome sequencing and annotation.</title>
        <authorList>
            <consortium name="The Broad Institute Genomics Platform"/>
            <consortium name="The Broad Institute Genome Sequencing Center for Infectious Disease"/>
            <person name="Wu L."/>
            <person name="Ma J."/>
        </authorList>
    </citation>
    <scope>NUCLEOTIDE SEQUENCE [LARGE SCALE GENOMIC DNA]</scope>
    <source>
        <strain evidence="8">CGMCC 4.7093</strain>
    </source>
</reference>
<organism evidence="7 8">
    <name type="scientific">Actinomycetospora atypica</name>
    <dbReference type="NCBI Taxonomy" id="1290095"/>
    <lineage>
        <taxon>Bacteria</taxon>
        <taxon>Bacillati</taxon>
        <taxon>Actinomycetota</taxon>
        <taxon>Actinomycetes</taxon>
        <taxon>Pseudonocardiales</taxon>
        <taxon>Pseudonocardiaceae</taxon>
        <taxon>Actinomycetospora</taxon>
    </lineage>
</organism>
<dbReference type="InterPro" id="IPR006094">
    <property type="entry name" value="Oxid_FAD_bind_N"/>
</dbReference>
<evidence type="ECO:0000256" key="3">
    <source>
        <dbReference type="ARBA" id="ARBA00022630"/>
    </source>
</evidence>
<feature type="domain" description="FAD-binding PCMH-type" evidence="6">
    <location>
        <begin position="31"/>
        <end position="199"/>
    </location>
</feature>
<keyword evidence="4" id="KW-0274">FAD</keyword>
<dbReference type="Gene3D" id="3.40.462.20">
    <property type="match status" value="1"/>
</dbReference>
<keyword evidence="5" id="KW-0560">Oxidoreductase</keyword>
<gene>
    <name evidence="7" type="ORF">ACFPBZ_21125</name>
</gene>
<dbReference type="EMBL" id="JBHSIV010000026">
    <property type="protein sequence ID" value="MFC5064739.1"/>
    <property type="molecule type" value="Genomic_DNA"/>
</dbReference>
<dbReference type="InterPro" id="IPR036318">
    <property type="entry name" value="FAD-bd_PCMH-like_sf"/>
</dbReference>
<sequence length="470" mass="47672">MTSTTHTHSSTTLLPGDPGWEAAVSGFDLSVEHRPDVVALPRDADEVAEVVRAARADGLRVAVVGTGHGAPPGGPGTVLLRTEALDEVVVDPVGRVARIGGGARWRDVVEACAPHGLAALGGSSSGVGVVGYLLGGGFGPMVRTFGAAADRVLAVELVDANGTSVRLDATHGADWFAALRGGGLAHGVITAVEIELVAVRTVTAGGLWFDAADAGAVLAAWQAWTRDLPDTLTTSIARVNLPPDPALPEVLRGRALVHVRVVHVGDALDDEARRVADPEAAQALLAPLRAAACPLLDSVGVLPVTALDAVHQDPTGPMPVTEAGMLLDRLAPETAEALLRVAAPQRGLPLALVEVRLLGGALDAPRGDVPFDAVRGRRSAAGIHAIAAPVPGLPPEVGTAAVDAVLEALAPWSGGGALPSFAGRGTASSARIATAMGPDLLARLAAVQATADPDDVFAPARRWDPAGSVR</sequence>
<evidence type="ECO:0000256" key="5">
    <source>
        <dbReference type="ARBA" id="ARBA00023002"/>
    </source>
</evidence>
<evidence type="ECO:0000256" key="2">
    <source>
        <dbReference type="ARBA" id="ARBA00005466"/>
    </source>
</evidence>
<protein>
    <submittedName>
        <fullName evidence="7">FAD-binding oxidoreductase</fullName>
    </submittedName>
</protein>
<dbReference type="InterPro" id="IPR006093">
    <property type="entry name" value="Oxy_OxRdtase_FAD_BS"/>
</dbReference>
<evidence type="ECO:0000256" key="1">
    <source>
        <dbReference type="ARBA" id="ARBA00001974"/>
    </source>
</evidence>
<proteinExistence type="inferred from homology"/>
<dbReference type="PROSITE" id="PS51387">
    <property type="entry name" value="FAD_PCMH"/>
    <property type="match status" value="1"/>
</dbReference>
<dbReference type="PROSITE" id="PS00862">
    <property type="entry name" value="OX2_COVAL_FAD"/>
    <property type="match status" value="1"/>
</dbReference>
<keyword evidence="3" id="KW-0285">Flavoprotein</keyword>
<evidence type="ECO:0000313" key="7">
    <source>
        <dbReference type="EMBL" id="MFC5064739.1"/>
    </source>
</evidence>
<dbReference type="PANTHER" id="PTHR42973">
    <property type="entry name" value="BINDING OXIDOREDUCTASE, PUTATIVE (AFU_ORTHOLOGUE AFUA_1G17690)-RELATED"/>
    <property type="match status" value="1"/>
</dbReference>
<dbReference type="Proteomes" id="UP001595947">
    <property type="component" value="Unassembled WGS sequence"/>
</dbReference>
<accession>A0ABV9YTS5</accession>
<evidence type="ECO:0000256" key="4">
    <source>
        <dbReference type="ARBA" id="ARBA00022827"/>
    </source>
</evidence>
<dbReference type="InterPro" id="IPR016166">
    <property type="entry name" value="FAD-bd_PCMH"/>
</dbReference>
<evidence type="ECO:0000313" key="8">
    <source>
        <dbReference type="Proteomes" id="UP001595947"/>
    </source>
</evidence>
<dbReference type="RefSeq" id="WP_378038079.1">
    <property type="nucleotide sequence ID" value="NZ_JBHSIV010000026.1"/>
</dbReference>
<comment type="similarity">
    <text evidence="2">Belongs to the oxygen-dependent FAD-linked oxidoreductase family.</text>
</comment>
<dbReference type="PANTHER" id="PTHR42973:SF39">
    <property type="entry name" value="FAD-BINDING PCMH-TYPE DOMAIN-CONTAINING PROTEIN"/>
    <property type="match status" value="1"/>
</dbReference>